<dbReference type="Proteomes" id="UP000248798">
    <property type="component" value="Unassembled WGS sequence"/>
</dbReference>
<reference evidence="1 2" key="1">
    <citation type="submission" date="2018-06" db="EMBL/GenBank/DDBJ databases">
        <title>Complete Genome Sequence of Desulfobacter hydrogenophilus (DSM3380).</title>
        <authorList>
            <person name="Marietou A."/>
            <person name="Schreiber L."/>
            <person name="Marshall I."/>
            <person name="Jorgensen B."/>
        </authorList>
    </citation>
    <scope>NUCLEOTIDE SEQUENCE [LARGE SCALE GENOMIC DNA]</scope>
    <source>
        <strain evidence="1 2">DSM 3380</strain>
    </source>
</reference>
<proteinExistence type="predicted"/>
<evidence type="ECO:0000313" key="2">
    <source>
        <dbReference type="Proteomes" id="UP000248798"/>
    </source>
</evidence>
<gene>
    <name evidence="1" type="ORF">DO021_05690</name>
</gene>
<evidence type="ECO:0000313" key="1">
    <source>
        <dbReference type="EMBL" id="RAM02895.1"/>
    </source>
</evidence>
<dbReference type="EMBL" id="QLNI01000009">
    <property type="protein sequence ID" value="RAM02895.1"/>
    <property type="molecule type" value="Genomic_DNA"/>
</dbReference>
<dbReference type="AlphaFoldDB" id="A0A328FJ01"/>
<name>A0A328FJ01_9BACT</name>
<organism evidence="1 2">
    <name type="scientific">Desulfobacter hydrogenophilus</name>
    <dbReference type="NCBI Taxonomy" id="2291"/>
    <lineage>
        <taxon>Bacteria</taxon>
        <taxon>Pseudomonadati</taxon>
        <taxon>Thermodesulfobacteriota</taxon>
        <taxon>Desulfobacteria</taxon>
        <taxon>Desulfobacterales</taxon>
        <taxon>Desulfobacteraceae</taxon>
        <taxon>Desulfobacter</taxon>
    </lineage>
</organism>
<comment type="caution">
    <text evidence="1">The sequence shown here is derived from an EMBL/GenBank/DDBJ whole genome shotgun (WGS) entry which is preliminary data.</text>
</comment>
<protein>
    <submittedName>
        <fullName evidence="1">Uncharacterized protein</fullName>
    </submittedName>
</protein>
<sequence length="78" mass="9567">MAVYILFLQNKYHYCFNLMASFQNCFHQGLTPYGPEKNKCYKFCAECLFLYKMRHRCIDRIFFTRLYTPTRVKSTHYI</sequence>
<accession>A0A328FJ01</accession>